<gene>
    <name evidence="1" type="ORF">MAE02_49050</name>
</gene>
<accession>A0A512BZ20</accession>
<dbReference type="EMBL" id="BJYU01000095">
    <property type="protein sequence ID" value="GEO17209.1"/>
    <property type="molecule type" value="Genomic_DNA"/>
</dbReference>
<reference evidence="1 2" key="1">
    <citation type="submission" date="2019-07" db="EMBL/GenBank/DDBJ databases">
        <title>Whole genome shotgun sequence of Microvirga aerophila NBRC 106136.</title>
        <authorList>
            <person name="Hosoyama A."/>
            <person name="Uohara A."/>
            <person name="Ohji S."/>
            <person name="Ichikawa N."/>
        </authorList>
    </citation>
    <scope>NUCLEOTIDE SEQUENCE [LARGE SCALE GENOMIC DNA]</scope>
    <source>
        <strain evidence="1 2">NBRC 106136</strain>
    </source>
</reference>
<dbReference type="AlphaFoldDB" id="A0A512BZ20"/>
<comment type="caution">
    <text evidence="1">The sequence shown here is derived from an EMBL/GenBank/DDBJ whole genome shotgun (WGS) entry which is preliminary data.</text>
</comment>
<sequence length="99" mass="10868">MSFSNLSGVPQLAKDVERLKAEVEAQQLVTEVLVHGLFSEFTRTQLLAGLEIAYRELAVGLGENNGVVLAFAEQQDRLRSLLVTSPSHAERLETETSTL</sequence>
<evidence type="ECO:0000313" key="2">
    <source>
        <dbReference type="Proteomes" id="UP000321085"/>
    </source>
</evidence>
<protein>
    <submittedName>
        <fullName evidence="1">Uncharacterized protein</fullName>
    </submittedName>
</protein>
<keyword evidence="2" id="KW-1185">Reference proteome</keyword>
<dbReference type="RefSeq" id="WP_114188761.1">
    <property type="nucleotide sequence ID" value="NZ_BJYU01000095.1"/>
</dbReference>
<proteinExistence type="predicted"/>
<name>A0A512BZ20_9HYPH</name>
<organism evidence="1 2">
    <name type="scientific">Microvirga aerophila</name>
    <dbReference type="NCBI Taxonomy" id="670291"/>
    <lineage>
        <taxon>Bacteria</taxon>
        <taxon>Pseudomonadati</taxon>
        <taxon>Pseudomonadota</taxon>
        <taxon>Alphaproteobacteria</taxon>
        <taxon>Hyphomicrobiales</taxon>
        <taxon>Methylobacteriaceae</taxon>
        <taxon>Microvirga</taxon>
    </lineage>
</organism>
<dbReference type="Proteomes" id="UP000321085">
    <property type="component" value="Unassembled WGS sequence"/>
</dbReference>
<evidence type="ECO:0000313" key="1">
    <source>
        <dbReference type="EMBL" id="GEO17209.1"/>
    </source>
</evidence>